<keyword evidence="3" id="KW-1185">Reference proteome</keyword>
<dbReference type="InterPro" id="IPR036465">
    <property type="entry name" value="vWFA_dom_sf"/>
</dbReference>
<protein>
    <submittedName>
        <fullName evidence="2">VWA domain-containing protein</fullName>
    </submittedName>
</protein>
<comment type="caution">
    <text evidence="2">The sequence shown here is derived from an EMBL/GenBank/DDBJ whole genome shotgun (WGS) entry which is preliminary data.</text>
</comment>
<feature type="transmembrane region" description="Helical" evidence="1">
    <location>
        <begin position="64"/>
        <end position="83"/>
    </location>
</feature>
<evidence type="ECO:0000313" key="2">
    <source>
        <dbReference type="EMBL" id="MCV3274056.1"/>
    </source>
</evidence>
<reference evidence="2 3" key="1">
    <citation type="submission" date="2022-04" db="EMBL/GenBank/DDBJ databases">
        <title>Roseobacter sp. WL0113 is a bacterium isolated from neritic sediment.</title>
        <authorList>
            <person name="Wang L."/>
            <person name="He W."/>
            <person name="Zhang D.-F."/>
        </authorList>
    </citation>
    <scope>NUCLEOTIDE SEQUENCE [LARGE SCALE GENOMIC DNA]</scope>
    <source>
        <strain evidence="2 3">WL0113</strain>
    </source>
</reference>
<name>A0ABT3BKH0_9RHOB</name>
<dbReference type="RefSeq" id="WP_263846260.1">
    <property type="nucleotide sequence ID" value="NZ_JALIEB010000026.1"/>
</dbReference>
<organism evidence="2 3">
    <name type="scientific">Roseobacter sinensis</name>
    <dbReference type="NCBI Taxonomy" id="2931391"/>
    <lineage>
        <taxon>Bacteria</taxon>
        <taxon>Pseudomonadati</taxon>
        <taxon>Pseudomonadota</taxon>
        <taxon>Alphaproteobacteria</taxon>
        <taxon>Rhodobacterales</taxon>
        <taxon>Roseobacteraceae</taxon>
        <taxon>Roseobacter</taxon>
    </lineage>
</organism>
<feature type="transmembrane region" description="Helical" evidence="1">
    <location>
        <begin position="272"/>
        <end position="294"/>
    </location>
</feature>
<sequence length="299" mass="31791">MSGVDLTLLRPLWLLGLPALVLFGWWLFARRGGLGDWPKASDPALLRAMAALGRVDKGASRAPLLALLGALGLILVGLAGPAIERRDTLSFRNLDAAIFVVDASASVTEDARWPQMLTMGRFGLAALGTRPGALIVYAGDAYVAMDLTLDHLQLGQTLSLIGPETVPDPGSRPERGLRMAVDLLAEAEVLAGDVVLLSDGAGLGTASLRAAGAIAARGARLSLIALETPTAAFETHAAAGQGRVFTLDETDALADWVSAKARTRLERQDYPLLFWQDLGRYLLLLALIPMLLLFRKARP</sequence>
<evidence type="ECO:0000256" key="1">
    <source>
        <dbReference type="SAM" id="Phobius"/>
    </source>
</evidence>
<evidence type="ECO:0000313" key="3">
    <source>
        <dbReference type="Proteomes" id="UP001208690"/>
    </source>
</evidence>
<feature type="transmembrane region" description="Helical" evidence="1">
    <location>
        <begin position="12"/>
        <end position="29"/>
    </location>
</feature>
<dbReference type="EMBL" id="JALIEB010000026">
    <property type="protein sequence ID" value="MCV3274056.1"/>
    <property type="molecule type" value="Genomic_DNA"/>
</dbReference>
<gene>
    <name evidence="2" type="ORF">MUB52_21695</name>
</gene>
<dbReference type="Gene3D" id="3.40.50.410">
    <property type="entry name" value="von Willebrand factor, type A domain"/>
    <property type="match status" value="1"/>
</dbReference>
<accession>A0ABT3BKH0</accession>
<dbReference type="SUPFAM" id="SSF53300">
    <property type="entry name" value="vWA-like"/>
    <property type="match status" value="1"/>
</dbReference>
<keyword evidence="1" id="KW-0472">Membrane</keyword>
<keyword evidence="1" id="KW-1133">Transmembrane helix</keyword>
<proteinExistence type="predicted"/>
<dbReference type="Proteomes" id="UP001208690">
    <property type="component" value="Unassembled WGS sequence"/>
</dbReference>
<keyword evidence="1" id="KW-0812">Transmembrane</keyword>